<feature type="transmembrane region" description="Helical" evidence="4">
    <location>
        <begin position="94"/>
        <end position="115"/>
    </location>
</feature>
<dbReference type="PANTHER" id="PTHR23421">
    <property type="entry name" value="BETA-GALACTOSIDASE RELATED"/>
    <property type="match status" value="1"/>
</dbReference>
<reference evidence="6" key="1">
    <citation type="submission" date="2023-02" db="EMBL/GenBank/DDBJ databases">
        <title>Genome of toxic invasive species Heracleum sosnowskyi carries increased number of genes despite the absence of recent whole-genome duplications.</title>
        <authorList>
            <person name="Schelkunov M."/>
            <person name="Shtratnikova V."/>
            <person name="Makarenko M."/>
            <person name="Klepikova A."/>
            <person name="Omelchenko D."/>
            <person name="Novikova G."/>
            <person name="Obukhova E."/>
            <person name="Bogdanov V."/>
            <person name="Penin A."/>
            <person name="Logacheva M."/>
        </authorList>
    </citation>
    <scope>NUCLEOTIDE SEQUENCE</scope>
    <source>
        <strain evidence="6">Hsosn_3</strain>
        <tissue evidence="6">Leaf</tissue>
    </source>
</reference>
<comment type="caution">
    <text evidence="6">The sequence shown here is derived from an EMBL/GenBank/DDBJ whole genome shotgun (WGS) entry which is preliminary data.</text>
</comment>
<reference evidence="6" key="2">
    <citation type="submission" date="2023-05" db="EMBL/GenBank/DDBJ databases">
        <authorList>
            <person name="Schelkunov M.I."/>
        </authorList>
    </citation>
    <scope>NUCLEOTIDE SEQUENCE</scope>
    <source>
        <strain evidence="6">Hsosn_3</strain>
        <tissue evidence="6">Leaf</tissue>
    </source>
</reference>
<dbReference type="Pfam" id="PF08660">
    <property type="entry name" value="Alg14"/>
    <property type="match status" value="1"/>
</dbReference>
<keyword evidence="7" id="KW-1185">Reference proteome</keyword>
<dbReference type="InterPro" id="IPR001944">
    <property type="entry name" value="Glycoside_Hdrlase_35"/>
</dbReference>
<dbReference type="AlphaFoldDB" id="A0AAD8JBU9"/>
<comment type="catalytic activity">
    <reaction evidence="1">
        <text>Hydrolysis of terminal non-reducing beta-D-galactose residues in beta-D-galactosides.</text>
        <dbReference type="EC" id="3.2.1.23"/>
    </reaction>
</comment>
<evidence type="ECO:0000256" key="1">
    <source>
        <dbReference type="ARBA" id="ARBA00001412"/>
    </source>
</evidence>
<evidence type="ECO:0000259" key="5">
    <source>
        <dbReference type="Pfam" id="PF01301"/>
    </source>
</evidence>
<keyword evidence="4" id="KW-1133">Transmembrane helix</keyword>
<evidence type="ECO:0000256" key="3">
    <source>
        <dbReference type="ARBA" id="ARBA00012756"/>
    </source>
</evidence>
<dbReference type="Pfam" id="PF01301">
    <property type="entry name" value="Glyco_hydro_35"/>
    <property type="match status" value="1"/>
</dbReference>
<organism evidence="6 7">
    <name type="scientific">Heracleum sosnowskyi</name>
    <dbReference type="NCBI Taxonomy" id="360622"/>
    <lineage>
        <taxon>Eukaryota</taxon>
        <taxon>Viridiplantae</taxon>
        <taxon>Streptophyta</taxon>
        <taxon>Embryophyta</taxon>
        <taxon>Tracheophyta</taxon>
        <taxon>Spermatophyta</taxon>
        <taxon>Magnoliopsida</taxon>
        <taxon>eudicotyledons</taxon>
        <taxon>Gunneridae</taxon>
        <taxon>Pentapetalae</taxon>
        <taxon>asterids</taxon>
        <taxon>campanulids</taxon>
        <taxon>Apiales</taxon>
        <taxon>Apiaceae</taxon>
        <taxon>Apioideae</taxon>
        <taxon>apioid superclade</taxon>
        <taxon>Tordylieae</taxon>
        <taxon>Tordyliinae</taxon>
        <taxon>Heracleum</taxon>
    </lineage>
</organism>
<evidence type="ECO:0000256" key="2">
    <source>
        <dbReference type="ARBA" id="ARBA00009809"/>
    </source>
</evidence>
<dbReference type="SUPFAM" id="SSF51445">
    <property type="entry name" value="(Trans)glycosidases"/>
    <property type="match status" value="1"/>
</dbReference>
<dbReference type="GO" id="GO:0006488">
    <property type="term" value="P:dolichol-linked oligosaccharide biosynthetic process"/>
    <property type="evidence" value="ECO:0007669"/>
    <property type="project" value="InterPro"/>
</dbReference>
<keyword evidence="4" id="KW-0472">Membrane</keyword>
<evidence type="ECO:0000313" key="6">
    <source>
        <dbReference type="EMBL" id="KAK1399776.1"/>
    </source>
</evidence>
<evidence type="ECO:0000256" key="4">
    <source>
        <dbReference type="SAM" id="Phobius"/>
    </source>
</evidence>
<feature type="domain" description="Glycoside hydrolase 35 catalytic" evidence="5">
    <location>
        <begin position="1"/>
        <end position="47"/>
    </location>
</feature>
<dbReference type="GO" id="GO:0004565">
    <property type="term" value="F:beta-galactosidase activity"/>
    <property type="evidence" value="ECO:0007669"/>
    <property type="project" value="UniProtKB-EC"/>
</dbReference>
<dbReference type="InterPro" id="IPR031330">
    <property type="entry name" value="Gly_Hdrlase_35_cat"/>
</dbReference>
<comment type="similarity">
    <text evidence="2">Belongs to the glycosyl hydrolase 35 family.</text>
</comment>
<protein>
    <recommendedName>
        <fullName evidence="3">beta-galactosidase</fullName>
        <ecNumber evidence="3">3.2.1.23</ecNumber>
    </recommendedName>
</protein>
<dbReference type="InterPro" id="IPR013969">
    <property type="entry name" value="Oligosacch_biosynth_Alg14"/>
</dbReference>
<name>A0AAD8JBU9_9APIA</name>
<sequence length="135" mass="15096">MYHGGTNFGRTAGGPFITTSYDYDALLDEYGLIRQPKYGHLKKLHQAIKLCEKALIATDPIVTSLGSQQEVGGKIRETPQFMQIYRSREVGQSYITSIGTTIFVVAHVLLLMMKIKPQVVLLLPLPSFFQTTLFS</sequence>
<dbReference type="GO" id="GO:0005975">
    <property type="term" value="P:carbohydrate metabolic process"/>
    <property type="evidence" value="ECO:0007669"/>
    <property type="project" value="InterPro"/>
</dbReference>
<dbReference type="EMBL" id="JAUIZM010000002">
    <property type="protein sequence ID" value="KAK1399776.1"/>
    <property type="molecule type" value="Genomic_DNA"/>
</dbReference>
<proteinExistence type="inferred from homology"/>
<dbReference type="EC" id="3.2.1.23" evidence="3"/>
<keyword evidence="4" id="KW-0812">Transmembrane</keyword>
<accession>A0AAD8JBU9</accession>
<dbReference type="Proteomes" id="UP001237642">
    <property type="component" value="Unassembled WGS sequence"/>
</dbReference>
<evidence type="ECO:0000313" key="7">
    <source>
        <dbReference type="Proteomes" id="UP001237642"/>
    </source>
</evidence>
<dbReference type="InterPro" id="IPR017853">
    <property type="entry name" value="GH"/>
</dbReference>
<dbReference type="Gene3D" id="2.60.120.260">
    <property type="entry name" value="Galactose-binding domain-like"/>
    <property type="match status" value="1"/>
</dbReference>
<gene>
    <name evidence="6" type="ORF">POM88_009639</name>
</gene>